<dbReference type="AlphaFoldDB" id="A0A3P1WPW7"/>
<dbReference type="OrthoDB" id="3261388at2"/>
<sequence length="915" mass="100052">MMTTAEQEMPFPEDTREQISDLSSDLSRLAGAMSGATQLGQWDGQGVPGWVGEAADAYMGSIRMLHGKLGPVVDGMRHAAAQADMWYTVLGDAIDRAIPELHDQWRAVERKLEELRYGIEVTSSGEVCSADKKHNAMLESYYREVEMPAIKANYDQLIASLNTAAHDAAAQVRVAREMFLPPEVGSSRDEIGQELFKDGSILEAQTKWEYGQERAEEIADRLEQGFGNDEELRLFLEEYGEDLKSPFVATPLGSRFSPEQVVDLVMEVNNALDDDLSLQLMESLGTGMVLAAGGANLDPSNQQDQELFLLVDEALPELGSGENTLHNRYAQKLIEAGRKSYAMPWSVQADNSISGVVVFAQLMGQAASVNPSLALGEGFFRAEEGGASFMDELLRADALLRQSDRRVGMVEGWRINHGMEPGVGDPVHAMLTLMDRPEALDESANEDLVRFDRGRQQGVKYFLASDVDLSDVDIVDHDYDGDKEIGRGDKVANVVQHIMGRRTIGHPANYSGFMDGGELFGNLVREAAMPESAEGREDMTPEELKAWQERDGQGARIASGFLRGYQEGLENYESERSDVAGQRDFGVENPHIRSSAGDILGPRMRGIANSLDGYGSRALVGDGDPDGRYLISFDTDMANRLLGPKGVFIDLAFDGVESLEDDMLTKGASGLPQWQPRSAVDKLIMWSHIGYDRDLQDALEGPFTHGADKGHRVPHVSGRWATAFQTLFTAPDGASAEALEAVNRRNAWWQRAVHITADAGAGGLGLVTGPVGGLATSQVNQHIVHPVIDVALPDDFQVSEGYVPKGEVVEEYMSGILLRRALIDLDLAAESPDFGQYVIDNPVFGDEVLDENGDFKSPEALNEDSLSALKTYVVTGLPGWEFGESFRVMDLAVLQASQKIKSQKIDWGRTEVGQS</sequence>
<evidence type="ECO:0000313" key="2">
    <source>
        <dbReference type="Proteomes" id="UP000280935"/>
    </source>
</evidence>
<organism evidence="1 2">
    <name type="scientific">Arachnia propionica</name>
    <dbReference type="NCBI Taxonomy" id="1750"/>
    <lineage>
        <taxon>Bacteria</taxon>
        <taxon>Bacillati</taxon>
        <taxon>Actinomycetota</taxon>
        <taxon>Actinomycetes</taxon>
        <taxon>Propionibacteriales</taxon>
        <taxon>Propionibacteriaceae</taxon>
        <taxon>Arachnia</taxon>
    </lineage>
</organism>
<accession>A0A3P1WPW7</accession>
<comment type="caution">
    <text evidence="1">The sequence shown here is derived from an EMBL/GenBank/DDBJ whole genome shotgun (WGS) entry which is preliminary data.</text>
</comment>
<dbReference type="RefSeq" id="WP_125229274.1">
    <property type="nucleotide sequence ID" value="NZ_RQYT01000068.1"/>
</dbReference>
<proteinExistence type="predicted"/>
<dbReference type="Proteomes" id="UP000280935">
    <property type="component" value="Unassembled WGS sequence"/>
</dbReference>
<reference evidence="1 2" key="1">
    <citation type="submission" date="2018-11" db="EMBL/GenBank/DDBJ databases">
        <title>Genomes From Bacteria Associated with the Canine Oral Cavity: a Test Case for Automated Genome-Based Taxonomic Assignment.</title>
        <authorList>
            <person name="Coil D.A."/>
            <person name="Jospin G."/>
            <person name="Darling A.E."/>
            <person name="Wallis C."/>
            <person name="Davis I.J."/>
            <person name="Harris S."/>
            <person name="Eisen J.A."/>
            <person name="Holcombe L.J."/>
            <person name="O'Flynn C."/>
        </authorList>
    </citation>
    <scope>NUCLEOTIDE SEQUENCE [LARGE SCALE GENOMIC DNA]</scope>
    <source>
        <strain evidence="1 2">OH2822_COT-296</strain>
    </source>
</reference>
<gene>
    <name evidence="1" type="ORF">EII35_15020</name>
</gene>
<name>A0A3P1WPW7_9ACTN</name>
<evidence type="ECO:0000313" key="1">
    <source>
        <dbReference type="EMBL" id="RRD47390.1"/>
    </source>
</evidence>
<dbReference type="EMBL" id="RQYT01000068">
    <property type="protein sequence ID" value="RRD47390.1"/>
    <property type="molecule type" value="Genomic_DNA"/>
</dbReference>
<protein>
    <submittedName>
        <fullName evidence="1">Uncharacterized protein</fullName>
    </submittedName>
</protein>